<evidence type="ECO:0000256" key="1">
    <source>
        <dbReference type="ARBA" id="ARBA00004571"/>
    </source>
</evidence>
<sequence length="694" mass="76452">MILHRFRGILLGSASIASLAFLVATQGYAQENDAGAVTFELPEITVTGEKIERSLQRTASSVTVLTAQDIARRPGADSVSEAIRGVPNVVYPDSVSAPVIRGQDTQGPNTGATAFFAGTVPRATINLDGHYLNYNEFYFGSTSVWDVSSIEVFRGPQTTSQGANAIAGAIIVNTKDPTFTPEAAYQAEFGSYSSKRASFMISGPLVKDELAARLAIDYSGRDTFIDYINPSFRLGDTNLDFRAASARFKLLWKPSAIPGLETKFTYSYNSTNRPSQEAATRPFSNLNSNAATMPTWAQDTNTGILDISYDFSNGFKFFNQAQYTDSTVHRTANVRGNGDADIDQWNASNEARITYGSEGDKLSGFAGFFYAHTSTDEDLYLNGTSTFDDTKRNLGVFGELSYRLTDKWTFTGGLRYQQDQIERLGTSVYTRTPVDYDKTFSAFLPKVSLSYDITPDWTVGGLVSRGYNPGGVSLNISSGRWVNFKDETLWNYELFTRTSLLDNKLNLNGNVFYTDFKNAQYNIPVVISPGVTQSYTINAESAYSYGLEVGLDYRLLDSVTVRASAGLLKTKIDEVSSNSEYNGNKFPKAPGYMFTVGASWDVTDKFNVSGEVRHLDGYYSNVANTPEYKVKGYTIADAKASYTFHESLQLYGYVRNIFDERTPTYIQQNRSVTGGIEASMTMPRTFGVGVKGTF</sequence>
<dbReference type="InterPro" id="IPR039426">
    <property type="entry name" value="TonB-dep_rcpt-like"/>
</dbReference>
<protein>
    <submittedName>
        <fullName evidence="18">Outer membrane receptor protein involved in Fe transport</fullName>
    </submittedName>
</protein>
<evidence type="ECO:0000256" key="5">
    <source>
        <dbReference type="ARBA" id="ARBA00022692"/>
    </source>
</evidence>
<feature type="signal peptide" evidence="15">
    <location>
        <begin position="1"/>
        <end position="29"/>
    </location>
</feature>
<evidence type="ECO:0000313" key="18">
    <source>
        <dbReference type="EMBL" id="MBB3808552.1"/>
    </source>
</evidence>
<evidence type="ECO:0000259" key="16">
    <source>
        <dbReference type="Pfam" id="PF00593"/>
    </source>
</evidence>
<keyword evidence="18" id="KW-0675">Receptor</keyword>
<evidence type="ECO:0000256" key="2">
    <source>
        <dbReference type="ARBA" id="ARBA00022448"/>
    </source>
</evidence>
<keyword evidence="3 12" id="KW-1134">Transmembrane beta strand</keyword>
<keyword evidence="8" id="KW-0406">Ion transport</keyword>
<evidence type="ECO:0000259" key="17">
    <source>
        <dbReference type="Pfam" id="PF07715"/>
    </source>
</evidence>
<evidence type="ECO:0000256" key="12">
    <source>
        <dbReference type="PROSITE-ProRule" id="PRU01360"/>
    </source>
</evidence>
<gene>
    <name evidence="18" type="ORF">FHS81_000606</name>
</gene>
<feature type="domain" description="TonB-dependent receptor-like beta-barrel" evidence="16">
    <location>
        <begin position="263"/>
        <end position="657"/>
    </location>
</feature>
<dbReference type="InterPro" id="IPR036942">
    <property type="entry name" value="Beta-barrel_TonB_sf"/>
</dbReference>
<dbReference type="PANTHER" id="PTHR32552:SF81">
    <property type="entry name" value="TONB-DEPENDENT OUTER MEMBRANE RECEPTOR"/>
    <property type="match status" value="1"/>
</dbReference>
<name>A0A7W6EFW9_9HYPH</name>
<dbReference type="InterPro" id="IPR010917">
    <property type="entry name" value="TonB_rcpt_CS"/>
</dbReference>
<dbReference type="SUPFAM" id="SSF56935">
    <property type="entry name" value="Porins"/>
    <property type="match status" value="1"/>
</dbReference>
<evidence type="ECO:0000256" key="3">
    <source>
        <dbReference type="ARBA" id="ARBA00022452"/>
    </source>
</evidence>
<keyword evidence="9 14" id="KW-0798">TonB box</keyword>
<dbReference type="Gene3D" id="2.40.170.20">
    <property type="entry name" value="TonB-dependent receptor, beta-barrel domain"/>
    <property type="match status" value="1"/>
</dbReference>
<evidence type="ECO:0000256" key="15">
    <source>
        <dbReference type="SAM" id="SignalP"/>
    </source>
</evidence>
<dbReference type="PROSITE" id="PS52016">
    <property type="entry name" value="TONB_DEPENDENT_REC_3"/>
    <property type="match status" value="1"/>
</dbReference>
<keyword evidence="11 12" id="KW-0998">Cell outer membrane</keyword>
<keyword evidence="5 12" id="KW-0812">Transmembrane</keyword>
<dbReference type="RefSeq" id="WP_183750533.1">
    <property type="nucleotide sequence ID" value="NZ_JACICC010000001.1"/>
</dbReference>
<dbReference type="PROSITE" id="PS01156">
    <property type="entry name" value="TONB_DEPENDENT_REC_2"/>
    <property type="match status" value="1"/>
</dbReference>
<evidence type="ECO:0000256" key="10">
    <source>
        <dbReference type="ARBA" id="ARBA00023136"/>
    </source>
</evidence>
<dbReference type="AlphaFoldDB" id="A0A7W6EFW9"/>
<evidence type="ECO:0000313" key="19">
    <source>
        <dbReference type="Proteomes" id="UP000537592"/>
    </source>
</evidence>
<evidence type="ECO:0000256" key="4">
    <source>
        <dbReference type="ARBA" id="ARBA00022496"/>
    </source>
</evidence>
<dbReference type="Pfam" id="PF07715">
    <property type="entry name" value="Plug"/>
    <property type="match status" value="1"/>
</dbReference>
<feature type="short sequence motif" description="TonB C-terminal box" evidence="13">
    <location>
        <begin position="677"/>
        <end position="694"/>
    </location>
</feature>
<accession>A0A7W6EFW9</accession>
<keyword evidence="6 15" id="KW-0732">Signal</keyword>
<dbReference type="CDD" id="cd01347">
    <property type="entry name" value="ligand_gated_channel"/>
    <property type="match status" value="1"/>
</dbReference>
<dbReference type="InterPro" id="IPR012910">
    <property type="entry name" value="Plug_dom"/>
</dbReference>
<evidence type="ECO:0000256" key="11">
    <source>
        <dbReference type="ARBA" id="ARBA00023237"/>
    </source>
</evidence>
<keyword evidence="19" id="KW-1185">Reference proteome</keyword>
<comment type="caution">
    <text evidence="18">The sequence shown here is derived from an EMBL/GenBank/DDBJ whole genome shotgun (WGS) entry which is preliminary data.</text>
</comment>
<comment type="subcellular location">
    <subcellularLocation>
        <location evidence="1 12">Cell outer membrane</location>
        <topology evidence="1 12">Multi-pass membrane protein</topology>
    </subcellularLocation>
</comment>
<dbReference type="PANTHER" id="PTHR32552">
    <property type="entry name" value="FERRICHROME IRON RECEPTOR-RELATED"/>
    <property type="match status" value="1"/>
</dbReference>
<evidence type="ECO:0000256" key="9">
    <source>
        <dbReference type="ARBA" id="ARBA00023077"/>
    </source>
</evidence>
<keyword evidence="10 12" id="KW-0472">Membrane</keyword>
<evidence type="ECO:0000256" key="13">
    <source>
        <dbReference type="PROSITE-ProRule" id="PRU10144"/>
    </source>
</evidence>
<dbReference type="EMBL" id="JACICC010000001">
    <property type="protein sequence ID" value="MBB3808552.1"/>
    <property type="molecule type" value="Genomic_DNA"/>
</dbReference>
<organism evidence="18 19">
    <name type="scientific">Pseudochelatococcus contaminans</name>
    <dbReference type="NCBI Taxonomy" id="1538103"/>
    <lineage>
        <taxon>Bacteria</taxon>
        <taxon>Pseudomonadati</taxon>
        <taxon>Pseudomonadota</taxon>
        <taxon>Alphaproteobacteria</taxon>
        <taxon>Hyphomicrobiales</taxon>
        <taxon>Chelatococcaceae</taxon>
        <taxon>Pseudochelatococcus</taxon>
    </lineage>
</organism>
<evidence type="ECO:0000256" key="14">
    <source>
        <dbReference type="RuleBase" id="RU003357"/>
    </source>
</evidence>
<evidence type="ECO:0000256" key="8">
    <source>
        <dbReference type="ARBA" id="ARBA00023065"/>
    </source>
</evidence>
<dbReference type="GO" id="GO:0009279">
    <property type="term" value="C:cell outer membrane"/>
    <property type="evidence" value="ECO:0007669"/>
    <property type="project" value="UniProtKB-SubCell"/>
</dbReference>
<keyword evidence="4" id="KW-0410">Iron transport</keyword>
<feature type="domain" description="TonB-dependent receptor plug" evidence="17">
    <location>
        <begin position="55"/>
        <end position="169"/>
    </location>
</feature>
<dbReference type="Pfam" id="PF00593">
    <property type="entry name" value="TonB_dep_Rec_b-barrel"/>
    <property type="match status" value="1"/>
</dbReference>
<keyword evidence="7" id="KW-0408">Iron</keyword>
<feature type="chain" id="PRO_5030769330" evidence="15">
    <location>
        <begin position="30"/>
        <end position="694"/>
    </location>
</feature>
<comment type="similarity">
    <text evidence="12 14">Belongs to the TonB-dependent receptor family.</text>
</comment>
<evidence type="ECO:0000256" key="6">
    <source>
        <dbReference type="ARBA" id="ARBA00022729"/>
    </source>
</evidence>
<evidence type="ECO:0000256" key="7">
    <source>
        <dbReference type="ARBA" id="ARBA00023004"/>
    </source>
</evidence>
<dbReference type="GO" id="GO:0006826">
    <property type="term" value="P:iron ion transport"/>
    <property type="evidence" value="ECO:0007669"/>
    <property type="project" value="UniProtKB-KW"/>
</dbReference>
<proteinExistence type="inferred from homology"/>
<dbReference type="InterPro" id="IPR000531">
    <property type="entry name" value="Beta-barrel_TonB"/>
</dbReference>
<keyword evidence="2 12" id="KW-0813">Transport</keyword>
<reference evidence="18 19" key="1">
    <citation type="submission" date="2020-08" db="EMBL/GenBank/DDBJ databases">
        <title>Genomic Encyclopedia of Type Strains, Phase IV (KMG-IV): sequencing the most valuable type-strain genomes for metagenomic binning, comparative biology and taxonomic classification.</title>
        <authorList>
            <person name="Goeker M."/>
        </authorList>
    </citation>
    <scope>NUCLEOTIDE SEQUENCE [LARGE SCALE GENOMIC DNA]</scope>
    <source>
        <strain evidence="18 19">DSM 28760</strain>
    </source>
</reference>
<dbReference type="Proteomes" id="UP000537592">
    <property type="component" value="Unassembled WGS sequence"/>
</dbReference>